<evidence type="ECO:0000256" key="6">
    <source>
        <dbReference type="ARBA" id="ARBA00039592"/>
    </source>
</evidence>
<protein>
    <recommendedName>
        <fullName evidence="6">Pyruvate dehydrogenase complex repressor</fullName>
    </recommendedName>
</protein>
<reference evidence="8" key="1">
    <citation type="journal article" date="2022" name="ISME J.">
        <title>Identification of active gaseous-alkane degraders at natural gas seeps.</title>
        <authorList>
            <person name="Farhan Ul Haque M."/>
            <person name="Hernandez M."/>
            <person name="Crombie A.T."/>
            <person name="Murrell J.C."/>
        </authorList>
    </citation>
    <scope>NUCLEOTIDE SEQUENCE</scope>
    <source>
        <strain evidence="8">PC2</strain>
    </source>
</reference>
<name>A0ABS9Z827_9HYPH</name>
<dbReference type="PROSITE" id="PS50949">
    <property type="entry name" value="HTH_GNTR"/>
    <property type="match status" value="1"/>
</dbReference>
<keyword evidence="1" id="KW-0678">Repressor</keyword>
<dbReference type="PANTHER" id="PTHR43537:SF34">
    <property type="entry name" value="PYRUVATE DEHYDROGENASE COMPLEX REPRESSOR"/>
    <property type="match status" value="1"/>
</dbReference>
<dbReference type="PANTHER" id="PTHR43537">
    <property type="entry name" value="TRANSCRIPTIONAL REGULATOR, GNTR FAMILY"/>
    <property type="match status" value="1"/>
</dbReference>
<evidence type="ECO:0000313" key="8">
    <source>
        <dbReference type="EMBL" id="MCI4683357.1"/>
    </source>
</evidence>
<dbReference type="RefSeq" id="WP_243067315.1">
    <property type="nucleotide sequence ID" value="NZ_JAIVFK010000066.1"/>
</dbReference>
<dbReference type="Proteomes" id="UP001139104">
    <property type="component" value="Unassembled WGS sequence"/>
</dbReference>
<gene>
    <name evidence="8" type="ORF">K2U94_11350</name>
</gene>
<feature type="domain" description="HTH gntR-type" evidence="7">
    <location>
        <begin position="7"/>
        <end position="74"/>
    </location>
</feature>
<dbReference type="EMBL" id="JAIVFP010000001">
    <property type="protein sequence ID" value="MCI4683357.1"/>
    <property type="molecule type" value="Genomic_DNA"/>
</dbReference>
<organism evidence="8 9">
    <name type="scientific">Candidatus Rhodoblastus alkanivorans</name>
    <dbReference type="NCBI Taxonomy" id="2954117"/>
    <lineage>
        <taxon>Bacteria</taxon>
        <taxon>Pseudomonadati</taxon>
        <taxon>Pseudomonadota</taxon>
        <taxon>Alphaproteobacteria</taxon>
        <taxon>Hyphomicrobiales</taxon>
        <taxon>Rhodoblastaceae</taxon>
        <taxon>Rhodoblastus</taxon>
    </lineage>
</organism>
<evidence type="ECO:0000256" key="2">
    <source>
        <dbReference type="ARBA" id="ARBA00023015"/>
    </source>
</evidence>
<keyword evidence="2" id="KW-0805">Transcription regulation</keyword>
<dbReference type="Pfam" id="PF00392">
    <property type="entry name" value="GntR"/>
    <property type="match status" value="1"/>
</dbReference>
<dbReference type="SUPFAM" id="SSF46785">
    <property type="entry name" value="Winged helix' DNA-binding domain"/>
    <property type="match status" value="1"/>
</dbReference>
<dbReference type="Gene3D" id="1.20.120.530">
    <property type="entry name" value="GntR ligand-binding domain-like"/>
    <property type="match status" value="1"/>
</dbReference>
<dbReference type="InterPro" id="IPR036390">
    <property type="entry name" value="WH_DNA-bd_sf"/>
</dbReference>
<proteinExistence type="predicted"/>
<evidence type="ECO:0000256" key="5">
    <source>
        <dbReference type="ARBA" id="ARBA00037357"/>
    </source>
</evidence>
<comment type="caution">
    <text evidence="8">The sequence shown here is derived from an EMBL/GenBank/DDBJ whole genome shotgun (WGS) entry which is preliminary data.</text>
</comment>
<dbReference type="PRINTS" id="PR00035">
    <property type="entry name" value="HTHGNTR"/>
</dbReference>
<dbReference type="InterPro" id="IPR036388">
    <property type="entry name" value="WH-like_DNA-bd_sf"/>
</dbReference>
<dbReference type="SMART" id="SM00895">
    <property type="entry name" value="FCD"/>
    <property type="match status" value="1"/>
</dbReference>
<keyword evidence="4" id="KW-0804">Transcription</keyword>
<dbReference type="InterPro" id="IPR011711">
    <property type="entry name" value="GntR_C"/>
</dbReference>
<dbReference type="Gene3D" id="1.10.10.10">
    <property type="entry name" value="Winged helix-like DNA-binding domain superfamily/Winged helix DNA-binding domain"/>
    <property type="match status" value="1"/>
</dbReference>
<dbReference type="InterPro" id="IPR000524">
    <property type="entry name" value="Tscrpt_reg_HTH_GntR"/>
</dbReference>
<dbReference type="SMART" id="SM00345">
    <property type="entry name" value="HTH_GNTR"/>
    <property type="match status" value="1"/>
</dbReference>
<keyword evidence="9" id="KW-1185">Reference proteome</keyword>
<evidence type="ECO:0000256" key="3">
    <source>
        <dbReference type="ARBA" id="ARBA00023125"/>
    </source>
</evidence>
<evidence type="ECO:0000256" key="4">
    <source>
        <dbReference type="ARBA" id="ARBA00023163"/>
    </source>
</evidence>
<sequence length="256" mass="28533">MDPLRTPKLADALAEHLEQLILEGALRPGEKLAPERELAAKLDVSRPSLREALDKLQARGLIETNKAGNFVSRFLTPMIDPLTSLFQSSDHALKDYLEYRCLIEGEAARLAATRATDVEREAIARCLQKLRQAHEANDIAAEAETDAELHMLIYEAAHNLVLLHIMRALYEMLRSDAFYNRSELYAKAGSRDVLLDQHFAIAEAILARDPEAAAAAATAHIRGIASTLKEMREEETRVARALRRMGRSELLARASD</sequence>
<evidence type="ECO:0000259" key="7">
    <source>
        <dbReference type="PROSITE" id="PS50949"/>
    </source>
</evidence>
<dbReference type="CDD" id="cd07377">
    <property type="entry name" value="WHTH_GntR"/>
    <property type="match status" value="1"/>
</dbReference>
<dbReference type="InterPro" id="IPR008920">
    <property type="entry name" value="TF_FadR/GntR_C"/>
</dbReference>
<dbReference type="SUPFAM" id="SSF48008">
    <property type="entry name" value="GntR ligand-binding domain-like"/>
    <property type="match status" value="1"/>
</dbReference>
<comment type="function">
    <text evidence="5">Transcriptional repressor for the pyruvate dehydrogenase complex genes aceEF and lpd.</text>
</comment>
<evidence type="ECO:0000313" key="9">
    <source>
        <dbReference type="Proteomes" id="UP001139104"/>
    </source>
</evidence>
<dbReference type="Pfam" id="PF07729">
    <property type="entry name" value="FCD"/>
    <property type="match status" value="1"/>
</dbReference>
<keyword evidence="3" id="KW-0238">DNA-binding</keyword>
<evidence type="ECO:0000256" key="1">
    <source>
        <dbReference type="ARBA" id="ARBA00022491"/>
    </source>
</evidence>
<accession>A0ABS9Z827</accession>